<dbReference type="EMBL" id="VOXD01000006">
    <property type="protein sequence ID" value="TXF90599.1"/>
    <property type="molecule type" value="Genomic_DNA"/>
</dbReference>
<dbReference type="PANTHER" id="PTHR30399:SF1">
    <property type="entry name" value="UTP PYROPHOSPHATASE"/>
    <property type="match status" value="1"/>
</dbReference>
<dbReference type="InterPro" id="IPR002725">
    <property type="entry name" value="YgjP-like_metallopeptidase"/>
</dbReference>
<gene>
    <name evidence="2" type="ORF">FUA23_05765</name>
</gene>
<evidence type="ECO:0000259" key="1">
    <source>
        <dbReference type="Pfam" id="PF01863"/>
    </source>
</evidence>
<dbReference type="Proteomes" id="UP000321907">
    <property type="component" value="Unassembled WGS sequence"/>
</dbReference>
<dbReference type="AlphaFoldDB" id="A0A5C7FVF4"/>
<evidence type="ECO:0000313" key="2">
    <source>
        <dbReference type="EMBL" id="TXF90599.1"/>
    </source>
</evidence>
<dbReference type="InterPro" id="IPR053136">
    <property type="entry name" value="UTP_pyrophosphatase-like"/>
</dbReference>
<name>A0A5C7FVF4_9BACT</name>
<evidence type="ECO:0000313" key="3">
    <source>
        <dbReference type="Proteomes" id="UP000321907"/>
    </source>
</evidence>
<dbReference type="Gene3D" id="3.30.2010.10">
    <property type="entry name" value="Metalloproteases ('zincins'), catalytic domain"/>
    <property type="match status" value="1"/>
</dbReference>
<comment type="caution">
    <text evidence="2">The sequence shown here is derived from an EMBL/GenBank/DDBJ whole genome shotgun (WGS) entry which is preliminary data.</text>
</comment>
<feature type="domain" description="YgjP-like metallopeptidase" evidence="1">
    <location>
        <begin position="47"/>
        <end position="253"/>
    </location>
</feature>
<reference evidence="2 3" key="1">
    <citation type="submission" date="2019-08" db="EMBL/GenBank/DDBJ databases">
        <title>Lewinella sp. strain SSH13 Genome sequencing and assembly.</title>
        <authorList>
            <person name="Kim I."/>
        </authorList>
    </citation>
    <scope>NUCLEOTIDE SEQUENCE [LARGE SCALE GENOMIC DNA]</scope>
    <source>
        <strain evidence="2 3">SSH13</strain>
    </source>
</reference>
<dbReference type="PANTHER" id="PTHR30399">
    <property type="entry name" value="UNCHARACTERIZED PROTEIN YGJP"/>
    <property type="match status" value="1"/>
</dbReference>
<protein>
    <submittedName>
        <fullName evidence="2">M48 family metallopeptidase</fullName>
    </submittedName>
</protein>
<organism evidence="2 3">
    <name type="scientific">Neolewinella aurantiaca</name>
    <dbReference type="NCBI Taxonomy" id="2602767"/>
    <lineage>
        <taxon>Bacteria</taxon>
        <taxon>Pseudomonadati</taxon>
        <taxon>Bacteroidota</taxon>
        <taxon>Saprospiria</taxon>
        <taxon>Saprospirales</taxon>
        <taxon>Lewinellaceae</taxon>
        <taxon>Neolewinella</taxon>
    </lineage>
</organism>
<accession>A0A5C7FVF4</accession>
<dbReference type="Pfam" id="PF01863">
    <property type="entry name" value="YgjP-like"/>
    <property type="match status" value="1"/>
</dbReference>
<proteinExistence type="predicted"/>
<dbReference type="CDD" id="cd07344">
    <property type="entry name" value="M48_yhfN_like"/>
    <property type="match status" value="1"/>
</dbReference>
<dbReference type="OrthoDB" id="9811177at2"/>
<sequence length="265" mass="30495">MSFLATMARRPKKIQETRDQLVFGDITVPVRLIVERGRSNARASLTQKAFIIRIPAHVSETERTKMTRDMVKWAKDLYAKKPAAFAHYRKAELANNYTFEIRGTRYQIDVETHGLKSHRISRIADDRLEVQLNIDDARAESGEIIAKLLAKYFAGIYLPEVTRRVHELNAAHFQRPINHVKLSDTYSRWGSCSHKGNINLATRLLLAPPEVLDAVIIHELAHLVEQNHSARFWAQVERALPDYKVYDAWLKKHGKELLFIPEPLG</sequence>
<keyword evidence="3" id="KW-1185">Reference proteome</keyword>